<comment type="caution">
    <text evidence="3">The sequence shown here is derived from an EMBL/GenBank/DDBJ whole genome shotgun (WGS) entry which is preliminary data.</text>
</comment>
<sequence>MKKLRIVLVLTAFCAAAAGLSAKGGIEAGYMNLGYTVSGGGISDSQPSLNGFYVGVSEDMNLLAGLGIRIGLNYSYAVDRSAESLIQGVGMKGASEKDHYINVPLRLRYNFNLIPKVLKIQAFAGPVFSVGLSHTQKFDFSMEIGGNTVGGSVNYNYYTGKFKGDVDTDAIETSSLPSYKRFDVALGGGVGVELFNFLEVKAGYDWGLMNRMKEDLADVMSCKRNMFYLAVGFRF</sequence>
<protein>
    <submittedName>
        <fullName evidence="3">PorT family protein</fullName>
    </submittedName>
</protein>
<organism evidence="3 4">
    <name type="scientific">Candidatus Cryptobacteroides faecipullorum</name>
    <dbReference type="NCBI Taxonomy" id="2840764"/>
    <lineage>
        <taxon>Bacteria</taxon>
        <taxon>Pseudomonadati</taxon>
        <taxon>Bacteroidota</taxon>
        <taxon>Bacteroidia</taxon>
        <taxon>Bacteroidales</taxon>
        <taxon>Candidatus Cryptobacteroides</taxon>
    </lineage>
</organism>
<dbReference type="EMBL" id="JADIMH010000032">
    <property type="protein sequence ID" value="MBO8467294.1"/>
    <property type="molecule type" value="Genomic_DNA"/>
</dbReference>
<feature type="domain" description="Outer membrane protein beta-barrel" evidence="2">
    <location>
        <begin position="25"/>
        <end position="210"/>
    </location>
</feature>
<reference evidence="3" key="1">
    <citation type="submission" date="2020-10" db="EMBL/GenBank/DDBJ databases">
        <authorList>
            <person name="Gilroy R."/>
        </authorList>
    </citation>
    <scope>NUCLEOTIDE SEQUENCE</scope>
    <source>
        <strain evidence="3">B1-15692</strain>
    </source>
</reference>
<proteinExistence type="predicted"/>
<evidence type="ECO:0000313" key="3">
    <source>
        <dbReference type="EMBL" id="MBO8467294.1"/>
    </source>
</evidence>
<reference evidence="3" key="2">
    <citation type="journal article" date="2021" name="PeerJ">
        <title>Extensive microbial diversity within the chicken gut microbiome revealed by metagenomics and culture.</title>
        <authorList>
            <person name="Gilroy R."/>
            <person name="Ravi A."/>
            <person name="Getino M."/>
            <person name="Pursley I."/>
            <person name="Horton D.L."/>
            <person name="Alikhan N.F."/>
            <person name="Baker D."/>
            <person name="Gharbi K."/>
            <person name="Hall N."/>
            <person name="Watson M."/>
            <person name="Adriaenssens E.M."/>
            <person name="Foster-Nyarko E."/>
            <person name="Jarju S."/>
            <person name="Secka A."/>
            <person name="Antonio M."/>
            <person name="Oren A."/>
            <person name="Chaudhuri R.R."/>
            <person name="La Ragione R."/>
            <person name="Hildebrand F."/>
            <person name="Pallen M.J."/>
        </authorList>
    </citation>
    <scope>NUCLEOTIDE SEQUENCE</scope>
    <source>
        <strain evidence="3">B1-15692</strain>
    </source>
</reference>
<feature type="chain" id="PRO_5038790060" evidence="1">
    <location>
        <begin position="23"/>
        <end position="235"/>
    </location>
</feature>
<keyword evidence="1" id="KW-0732">Signal</keyword>
<evidence type="ECO:0000259" key="2">
    <source>
        <dbReference type="Pfam" id="PF13568"/>
    </source>
</evidence>
<dbReference type="AlphaFoldDB" id="A0A9D9I787"/>
<gene>
    <name evidence="3" type="ORF">IAB99_05985</name>
</gene>
<dbReference type="Pfam" id="PF13568">
    <property type="entry name" value="OMP_b-brl_2"/>
    <property type="match status" value="1"/>
</dbReference>
<dbReference type="InterPro" id="IPR025665">
    <property type="entry name" value="Beta-barrel_OMP_2"/>
</dbReference>
<accession>A0A9D9I787</accession>
<name>A0A9D9I787_9BACT</name>
<dbReference type="Proteomes" id="UP000823660">
    <property type="component" value="Unassembled WGS sequence"/>
</dbReference>
<evidence type="ECO:0000256" key="1">
    <source>
        <dbReference type="SAM" id="SignalP"/>
    </source>
</evidence>
<feature type="signal peptide" evidence="1">
    <location>
        <begin position="1"/>
        <end position="22"/>
    </location>
</feature>
<evidence type="ECO:0000313" key="4">
    <source>
        <dbReference type="Proteomes" id="UP000823660"/>
    </source>
</evidence>